<dbReference type="EMBL" id="CP002505">
    <property type="protein sequence ID" value="ADW72760.1"/>
    <property type="molecule type" value="Genomic_DNA"/>
</dbReference>
<accession>A0A0H3F9P8</accession>
<dbReference type="RefSeq" id="WP_013574465.1">
    <property type="nucleotide sequence ID" value="NC_015061.1"/>
</dbReference>
<proteinExistence type="predicted"/>
<dbReference type="KEGG" id="rah:Rahaq_1137"/>
<dbReference type="AlphaFoldDB" id="A0A0H3F9P8"/>
<organism evidence="1 2">
    <name type="scientific">Rahnella sp. (strain Y9602)</name>
    <dbReference type="NCBI Taxonomy" id="2703885"/>
    <lineage>
        <taxon>Bacteria</taxon>
        <taxon>Pseudomonadati</taxon>
        <taxon>Pseudomonadota</taxon>
        <taxon>Gammaproteobacteria</taxon>
        <taxon>Enterobacterales</taxon>
        <taxon>Yersiniaceae</taxon>
        <taxon>Rahnella</taxon>
    </lineage>
</organism>
<dbReference type="HOGENOM" id="CLU_2957371_0_0_6"/>
<name>A0A0H3F9P8_RAHSY</name>
<dbReference type="eggNOG" id="ENOG50318YP">
    <property type="taxonomic scope" value="Bacteria"/>
</dbReference>
<evidence type="ECO:0000313" key="2">
    <source>
        <dbReference type="Proteomes" id="UP000007257"/>
    </source>
</evidence>
<evidence type="ECO:0000313" key="1">
    <source>
        <dbReference type="EMBL" id="ADW72760.1"/>
    </source>
</evidence>
<protein>
    <submittedName>
        <fullName evidence="1">Uncharacterized protein</fullName>
    </submittedName>
</protein>
<reference evidence="2" key="1">
    <citation type="submission" date="2011-01" db="EMBL/GenBank/DDBJ databases">
        <title>Complete sequence of chromosome of Rahnella sp. Y9602.</title>
        <authorList>
            <consortium name="US DOE Joint Genome Institute"/>
            <person name="Lucas S."/>
            <person name="Copeland A."/>
            <person name="Lapidus A."/>
            <person name="Cheng J.-F."/>
            <person name="Goodwin L."/>
            <person name="Pitluck S."/>
            <person name="Lu M."/>
            <person name="Detter J.C."/>
            <person name="Han C."/>
            <person name="Tapia R."/>
            <person name="Land M."/>
            <person name="Hauser L."/>
            <person name="Kyrpides N."/>
            <person name="Ivanova N."/>
            <person name="Ovchinnikova G."/>
            <person name="Pagani I."/>
            <person name="Sobecky P.A."/>
            <person name="Martinez R.J."/>
            <person name="Woyke T."/>
        </authorList>
    </citation>
    <scope>NUCLEOTIDE SEQUENCE [LARGE SCALE GENOMIC DNA]</scope>
    <source>
        <strain evidence="2">Y9602</strain>
    </source>
</reference>
<dbReference type="Proteomes" id="UP000007257">
    <property type="component" value="Chromosome"/>
</dbReference>
<reference evidence="1 2" key="2">
    <citation type="journal article" date="2012" name="J. Bacteriol.">
        <title>Complete Genome Sequence of Rahnella sp. Strain Y9602, a Gammaproteobacterium Isolate from Metal- and Radionuclide-Contaminated Soil.</title>
        <authorList>
            <person name="Martinez R.J."/>
            <person name="Bruce D."/>
            <person name="Detter C."/>
            <person name="Goodwin L.A."/>
            <person name="Han J."/>
            <person name="Han C.S."/>
            <person name="Held B."/>
            <person name="Land M.L."/>
            <person name="Mikhailova N."/>
            <person name="Nolan M."/>
            <person name="Pennacchio L."/>
            <person name="Pitluck S."/>
            <person name="Tapia R."/>
            <person name="Woyke T."/>
            <person name="Sobecky P.A."/>
        </authorList>
    </citation>
    <scope>NUCLEOTIDE SEQUENCE [LARGE SCALE GENOMIC DNA]</scope>
    <source>
        <strain evidence="1 2">Y9602</strain>
    </source>
</reference>
<sequence length="59" mass="6452">MSAAFNPCCGYIHKVCAIPFYTQGNIPVFHTLSSGEEITHENPLFAVADQPALRMMPGK</sequence>
<gene>
    <name evidence="1" type="ordered locus">Rahaq_1137</name>
</gene>